<evidence type="ECO:0000313" key="3">
    <source>
        <dbReference type="Proteomes" id="UP000194873"/>
    </source>
</evidence>
<gene>
    <name evidence="2" type="ORF">BXP70_25110</name>
</gene>
<evidence type="ECO:0008006" key="4">
    <source>
        <dbReference type="Google" id="ProtNLM"/>
    </source>
</evidence>
<keyword evidence="1" id="KW-0472">Membrane</keyword>
<evidence type="ECO:0000256" key="1">
    <source>
        <dbReference type="SAM" id="Phobius"/>
    </source>
</evidence>
<proteinExistence type="predicted"/>
<feature type="transmembrane region" description="Helical" evidence="1">
    <location>
        <begin position="388"/>
        <end position="406"/>
    </location>
</feature>
<evidence type="ECO:0000313" key="2">
    <source>
        <dbReference type="EMBL" id="OUJ70239.1"/>
    </source>
</evidence>
<keyword evidence="3" id="KW-1185">Reference proteome</keyword>
<name>A0A243W8A0_9BACT</name>
<feature type="transmembrane region" description="Helical" evidence="1">
    <location>
        <begin position="135"/>
        <end position="154"/>
    </location>
</feature>
<comment type="caution">
    <text evidence="2">The sequence shown here is derived from an EMBL/GenBank/DDBJ whole genome shotgun (WGS) entry which is preliminary data.</text>
</comment>
<keyword evidence="1" id="KW-0812">Transmembrane</keyword>
<reference evidence="2 3" key="1">
    <citation type="submission" date="2017-01" db="EMBL/GenBank/DDBJ databases">
        <title>A new Hymenobacter.</title>
        <authorList>
            <person name="Liang Y."/>
            <person name="Feng F."/>
        </authorList>
    </citation>
    <scope>NUCLEOTIDE SEQUENCE [LARGE SCALE GENOMIC DNA]</scope>
    <source>
        <strain evidence="2">MIMBbqt21</strain>
    </source>
</reference>
<feature type="transmembrane region" description="Helical" evidence="1">
    <location>
        <begin position="102"/>
        <end position="123"/>
    </location>
</feature>
<feature type="transmembrane region" description="Helical" evidence="1">
    <location>
        <begin position="290"/>
        <end position="311"/>
    </location>
</feature>
<sequence>MIARSRWRHWVTGAFFGILVLTGVLLHHDYGMSWDEENNHLNGLVSLKYLAQVVAPDFAQRQALTHPWIPELRQFPDSDHGPAFEMVVALLGYCLTNGDSQAIYYLRHLCVFLTFVAGVWALFQIGQMRFRDWRWALLAAGMLVLSPRFFAEAFYNGKDIVYMALFTVSIYTLLRFVHRLTLPSAVLHGLATAAVVDIRVQGLQVTLFSVLMLFLVSTRQEIPKSVILRLTIGYLLATSVFVFLGWPYLWATPLPELLSAVPRSSHYPWPFSNLYWGKFLSVKQLPWHYVPVWILITTPLPYVAGAILGALVSLRNMWRAKHHTWHFHIDLLVSIWLFAPIATVMLLHVAIYEGWRHLYYLYPALLLMAVRGFQVLYRSSQYRSPVRYLAVMLLVCALVETGRTAFRMVQMHPHQQVYFSFLPAHTAERLFERDYWGLSYRQGLEWILAHDPAPQVSVTVVWPTPLYNNSLILSPAQRTRLRYVPRTAPGCHYFLTAYRWHPQSYRDSLGREVYTVRAGKLKVLSVFDCRNTHYYQQTK</sequence>
<dbReference type="Proteomes" id="UP000194873">
    <property type="component" value="Unassembled WGS sequence"/>
</dbReference>
<feature type="transmembrane region" description="Helical" evidence="1">
    <location>
        <begin position="358"/>
        <end position="376"/>
    </location>
</feature>
<feature type="transmembrane region" description="Helical" evidence="1">
    <location>
        <begin position="160"/>
        <end position="177"/>
    </location>
</feature>
<keyword evidence="1" id="KW-1133">Transmembrane helix</keyword>
<dbReference type="EMBL" id="MTSE01000025">
    <property type="protein sequence ID" value="OUJ70239.1"/>
    <property type="molecule type" value="Genomic_DNA"/>
</dbReference>
<feature type="transmembrane region" description="Helical" evidence="1">
    <location>
        <begin position="7"/>
        <end position="26"/>
    </location>
</feature>
<dbReference type="AlphaFoldDB" id="A0A243W8A0"/>
<feature type="transmembrane region" description="Helical" evidence="1">
    <location>
        <begin position="331"/>
        <end position="352"/>
    </location>
</feature>
<organism evidence="2 3">
    <name type="scientific">Hymenobacter crusticola</name>
    <dbReference type="NCBI Taxonomy" id="1770526"/>
    <lineage>
        <taxon>Bacteria</taxon>
        <taxon>Pseudomonadati</taxon>
        <taxon>Bacteroidota</taxon>
        <taxon>Cytophagia</taxon>
        <taxon>Cytophagales</taxon>
        <taxon>Hymenobacteraceae</taxon>
        <taxon>Hymenobacter</taxon>
    </lineage>
</organism>
<feature type="transmembrane region" description="Helical" evidence="1">
    <location>
        <begin position="226"/>
        <end position="249"/>
    </location>
</feature>
<protein>
    <recommendedName>
        <fullName evidence="4">Glycosyltransferase RgtA/B/C/D-like domain-containing protein</fullName>
    </recommendedName>
</protein>
<accession>A0A243W8A0</accession>